<dbReference type="EMBL" id="JAFEKC020000003">
    <property type="protein sequence ID" value="KAK0515553.1"/>
    <property type="molecule type" value="Genomic_DNA"/>
</dbReference>
<evidence type="ECO:0000256" key="12">
    <source>
        <dbReference type="RuleBase" id="RU363075"/>
    </source>
</evidence>
<feature type="transmembrane region" description="Helical" evidence="12">
    <location>
        <begin position="223"/>
        <end position="246"/>
    </location>
</feature>
<dbReference type="GO" id="GO:0006487">
    <property type="term" value="P:protein N-linked glycosylation"/>
    <property type="evidence" value="ECO:0007669"/>
    <property type="project" value="TreeGrafter"/>
</dbReference>
<protein>
    <recommendedName>
        <fullName evidence="12">Mannosyltransferase</fullName>
        <ecNumber evidence="12">2.4.1.-</ecNumber>
    </recommendedName>
</protein>
<evidence type="ECO:0000313" key="14">
    <source>
        <dbReference type="EMBL" id="KAK0515553.1"/>
    </source>
</evidence>
<evidence type="ECO:0000256" key="5">
    <source>
        <dbReference type="ARBA" id="ARBA00022679"/>
    </source>
</evidence>
<feature type="transmembrane region" description="Helical" evidence="12">
    <location>
        <begin position="104"/>
        <end position="121"/>
    </location>
</feature>
<name>A0AA39R634_9LECA</name>
<reference evidence="14" key="1">
    <citation type="submission" date="2023-03" db="EMBL/GenBank/DDBJ databases">
        <title>Complete genome of Cladonia borealis.</title>
        <authorList>
            <person name="Park H."/>
        </authorList>
    </citation>
    <scope>NUCLEOTIDE SEQUENCE</scope>
    <source>
        <strain evidence="14">ANT050790</strain>
    </source>
</reference>
<evidence type="ECO:0000313" key="15">
    <source>
        <dbReference type="Proteomes" id="UP001166286"/>
    </source>
</evidence>
<comment type="catalytic activity">
    <reaction evidence="11">
        <text>an alpha-D-Man-(1-&gt;2)-alpha-D-Man-(1-&gt;2)-alpha-D-Man-(1-&gt;3)-[alpha-D-Man-(1-&gt;2)-alpha-D-Man-(1-&gt;3)-alpha-D-Man-(1-&gt;6)]-beta-D-Man-(1-&gt;4)-beta-D-GlcNAc-(1-&gt;4)-alpha-D-GlcNAc-diphospho-di-trans,poly-cis-dolichol + a di-trans,poly-cis-dolichyl beta-D-mannosyl phosphate = an alpha-D-Man-(1-&gt;2)-alpha-D-Man-(1-&gt;2)-alpha-D-Man-(1-&gt;3)-[alpha-D-Man-(1-&gt;2)-alpha-D-Man-(1-&gt;3)-[alpha-D-Man-(1-&gt;6)]-alpha-D-Man-(1-&gt;6)]-beta-D-Man-(1-&gt;4)-beta-D-GlcNAc-(1-&gt;4)-alpha-D-GlcNAc-diphospho-di-trans,poly-cis-dolichol + a di-trans,poly-cis-dolichyl phosphate + H(+)</text>
        <dbReference type="Rhea" id="RHEA:29535"/>
        <dbReference type="Rhea" id="RHEA-COMP:19498"/>
        <dbReference type="Rhea" id="RHEA-COMP:19501"/>
        <dbReference type="Rhea" id="RHEA-COMP:19518"/>
        <dbReference type="Rhea" id="RHEA-COMP:19519"/>
        <dbReference type="ChEBI" id="CHEBI:15378"/>
        <dbReference type="ChEBI" id="CHEBI:57683"/>
        <dbReference type="ChEBI" id="CHEBI:58211"/>
        <dbReference type="ChEBI" id="CHEBI:132517"/>
        <dbReference type="ChEBI" id="CHEBI:132519"/>
        <dbReference type="EC" id="2.4.1.260"/>
    </reaction>
    <physiologicalReaction direction="left-to-right" evidence="11">
        <dbReference type="Rhea" id="RHEA:29536"/>
    </physiologicalReaction>
</comment>
<feature type="compositionally biased region" description="Acidic residues" evidence="13">
    <location>
        <begin position="614"/>
        <end position="624"/>
    </location>
</feature>
<evidence type="ECO:0000256" key="3">
    <source>
        <dbReference type="ARBA" id="ARBA00007063"/>
    </source>
</evidence>
<dbReference type="Proteomes" id="UP001166286">
    <property type="component" value="Unassembled WGS sequence"/>
</dbReference>
<proteinExistence type="inferred from homology"/>
<keyword evidence="5" id="KW-0808">Transferase</keyword>
<comment type="function">
    <text evidence="10">Mannosyltransferase that operates in the biosynthetic pathway of dolichol-linked oligosaccharides, the glycan precursors employed in protein asparagine (N)-glycosylation. The assembly of dolichol-linked oligosaccharides begins on the cytosolic side of the endoplasmic reticulum membrane and finishes in its lumen. The sequential addition of sugars to dolichol pyrophosphate produces dolichol-linked oligosaccharides containing fourteen sugars, including two GlcNAcs, nine mannoses and three glucoses. Once assembled, the oligosaccharide is transferred from the lipid to nascent proteins by oligosaccharyltransferases. In the lumen of the endoplasmic reticulum, adds the eighth mannose residue in an alpha-1,6 linkage onto Man(7)GlcNAc(2)-PP-dolichol to produce Man(8)GlcNAc(2)-PP-dolichol.</text>
</comment>
<accession>A0AA39R634</accession>
<feature type="transmembrane region" description="Helical" evidence="12">
    <location>
        <begin position="341"/>
        <end position="361"/>
    </location>
</feature>
<dbReference type="Pfam" id="PF03901">
    <property type="entry name" value="Glyco_transf_22"/>
    <property type="match status" value="1"/>
</dbReference>
<keyword evidence="9 12" id="KW-0472">Membrane</keyword>
<organism evidence="14 15">
    <name type="scientific">Cladonia borealis</name>
    <dbReference type="NCBI Taxonomy" id="184061"/>
    <lineage>
        <taxon>Eukaryota</taxon>
        <taxon>Fungi</taxon>
        <taxon>Dikarya</taxon>
        <taxon>Ascomycota</taxon>
        <taxon>Pezizomycotina</taxon>
        <taxon>Lecanoromycetes</taxon>
        <taxon>OSLEUM clade</taxon>
        <taxon>Lecanoromycetidae</taxon>
        <taxon>Lecanorales</taxon>
        <taxon>Lecanorineae</taxon>
        <taxon>Cladoniaceae</taxon>
        <taxon>Cladonia</taxon>
    </lineage>
</organism>
<evidence type="ECO:0000256" key="4">
    <source>
        <dbReference type="ARBA" id="ARBA00022676"/>
    </source>
</evidence>
<dbReference type="GO" id="GO:0005789">
    <property type="term" value="C:endoplasmic reticulum membrane"/>
    <property type="evidence" value="ECO:0007669"/>
    <property type="project" value="UniProtKB-SubCell"/>
</dbReference>
<keyword evidence="8 12" id="KW-1133">Transmembrane helix</keyword>
<feature type="transmembrane region" description="Helical" evidence="12">
    <location>
        <begin position="188"/>
        <end position="211"/>
    </location>
</feature>
<evidence type="ECO:0000256" key="7">
    <source>
        <dbReference type="ARBA" id="ARBA00022824"/>
    </source>
</evidence>
<comment type="caution">
    <text evidence="14">The sequence shown here is derived from an EMBL/GenBank/DDBJ whole genome shotgun (WGS) entry which is preliminary data.</text>
</comment>
<dbReference type="GO" id="GO:0052917">
    <property type="term" value="F:dol-P-Man:Man(7)GlcNAc(2)-PP-Dol alpha-1,6-mannosyltransferase activity"/>
    <property type="evidence" value="ECO:0007669"/>
    <property type="project" value="UniProtKB-EC"/>
</dbReference>
<evidence type="ECO:0000256" key="8">
    <source>
        <dbReference type="ARBA" id="ARBA00022989"/>
    </source>
</evidence>
<evidence type="ECO:0000256" key="10">
    <source>
        <dbReference type="ARBA" id="ARBA00044721"/>
    </source>
</evidence>
<feature type="region of interest" description="Disordered" evidence="13">
    <location>
        <begin position="605"/>
        <end position="624"/>
    </location>
</feature>
<keyword evidence="7 12" id="KW-0256">Endoplasmic reticulum</keyword>
<sequence>MVDVMRRLLDSSLSLLIPCTILLYLVLAPYTKVEESFNIQATHDILTFGIPWGQAAGDKLRKQYDHLTFTGSVPRTFVGPLALAGGSWPLLWGLGGGGGVGRQVVVRAVLGLFNAYCMICFRDGVAKAFGRNAANWYAVFQASQFHMMYYASRTLPNFFAFGLVTLATSNLLPHAGRRPTSKSTLRRTTLALVLLTITGIIFRSEIAILLSTYTLYLYLRPHIALPLTTIIPAGFLGLLLGLLLTIPLDSFFWQRPYLWPELTGFIYNIIHSQSSNWGIQPYHFYFTSALPRLLFNPLIWQICLPFALSIPILRRPTLDILIPNIAFIAIYSFQPHKEWRFIIYVVPPILAVASAGASWIWTRRAKSFPYRVLSLVLVASTLASFAASGAMLAVSRLNYPGAEALNRLHALANETTGVVRVHMDTLACMTGVTRFLELPPPPVVVGKVGKGEERGAFWVYDKEEDERRLLDPLFWEGVDYAIAEFPERVIGRWEVLDTVEGYKGVEIMRPGEGVVGGEEEGGRERVGWEEVWESCSSPVGKAREGRGLGRLGDCVGKGYELVEGLLRRYVTRGWWVRMKMEPRLRILRKDRRRVVYDDAAADDVAGGDGGESGVEVELEGEVDL</sequence>
<feature type="transmembrane region" description="Helical" evidence="12">
    <location>
        <begin position="293"/>
        <end position="313"/>
    </location>
</feature>
<evidence type="ECO:0000256" key="1">
    <source>
        <dbReference type="ARBA" id="ARBA00004477"/>
    </source>
</evidence>
<comment type="similarity">
    <text evidence="3 12">Belongs to the glycosyltransferase 22 family.</text>
</comment>
<evidence type="ECO:0000256" key="13">
    <source>
        <dbReference type="SAM" id="MobiDB-lite"/>
    </source>
</evidence>
<gene>
    <name evidence="14" type="ORF">JMJ35_001587</name>
</gene>
<evidence type="ECO:0000256" key="2">
    <source>
        <dbReference type="ARBA" id="ARBA00004922"/>
    </source>
</evidence>
<dbReference type="InterPro" id="IPR005599">
    <property type="entry name" value="GPI_mannosylTrfase"/>
</dbReference>
<dbReference type="EC" id="2.4.1.-" evidence="12"/>
<dbReference type="AlphaFoldDB" id="A0AA39R634"/>
<feature type="transmembrane region" description="Helical" evidence="12">
    <location>
        <begin position="158"/>
        <end position="176"/>
    </location>
</feature>
<evidence type="ECO:0000256" key="11">
    <source>
        <dbReference type="ARBA" id="ARBA00048899"/>
    </source>
</evidence>
<keyword evidence="4 12" id="KW-0328">Glycosyltransferase</keyword>
<feature type="transmembrane region" description="Helical" evidence="12">
    <location>
        <begin position="12"/>
        <end position="30"/>
    </location>
</feature>
<keyword evidence="15" id="KW-1185">Reference proteome</keyword>
<dbReference type="PANTHER" id="PTHR22760:SF1">
    <property type="entry name" value="DOL-P-MAN:MAN(7)GLCNAC(2)-PP-DOL ALPHA-1,6-MANNOSYLTRANSFERASE"/>
    <property type="match status" value="1"/>
</dbReference>
<comment type="pathway">
    <text evidence="2">Protein modification; protein glycosylation.</text>
</comment>
<comment type="subcellular location">
    <subcellularLocation>
        <location evidence="1 12">Endoplasmic reticulum membrane</location>
        <topology evidence="1 12">Multi-pass membrane protein</topology>
    </subcellularLocation>
</comment>
<feature type="transmembrane region" description="Helical" evidence="12">
    <location>
        <begin position="373"/>
        <end position="394"/>
    </location>
</feature>
<evidence type="ECO:0000256" key="9">
    <source>
        <dbReference type="ARBA" id="ARBA00023136"/>
    </source>
</evidence>
<dbReference type="PANTHER" id="PTHR22760">
    <property type="entry name" value="GLYCOSYLTRANSFERASE"/>
    <property type="match status" value="1"/>
</dbReference>
<keyword evidence="6 12" id="KW-0812">Transmembrane</keyword>
<evidence type="ECO:0000256" key="6">
    <source>
        <dbReference type="ARBA" id="ARBA00022692"/>
    </source>
</evidence>